<accession>A0A5D2WF72</accession>
<evidence type="ECO:0000313" key="6">
    <source>
        <dbReference type="EMBL" id="TYJ00059.1"/>
    </source>
</evidence>
<dbReference type="EMBL" id="CM017648">
    <property type="protein sequence ID" value="TYJ00059.1"/>
    <property type="molecule type" value="Genomic_DNA"/>
</dbReference>
<dbReference type="Pfam" id="PF23572">
    <property type="entry name" value="GH3_C"/>
    <property type="match status" value="1"/>
</dbReference>
<feature type="domain" description="GH3 middle" evidence="4">
    <location>
        <begin position="384"/>
        <end position="464"/>
    </location>
</feature>
<comment type="similarity">
    <text evidence="1">Belongs to the IAA-amido conjugating enzyme family.</text>
</comment>
<feature type="signal peptide" evidence="3">
    <location>
        <begin position="1"/>
        <end position="19"/>
    </location>
</feature>
<dbReference type="Pfam" id="PF23571">
    <property type="entry name" value="GH3_M"/>
    <property type="match status" value="1"/>
</dbReference>
<evidence type="ECO:0008006" key="8">
    <source>
        <dbReference type="Google" id="ProtNLM"/>
    </source>
</evidence>
<dbReference type="PANTHER" id="PTHR31901">
    <property type="entry name" value="GH3 DOMAIN-CONTAINING PROTEIN"/>
    <property type="match status" value="1"/>
</dbReference>
<dbReference type="PANTHER" id="PTHR31901:SF48">
    <property type="entry name" value="INDOLE-3-ACETIC ACID-AMIDO SYNTHETASE GH3.10"/>
    <property type="match status" value="1"/>
</dbReference>
<feature type="domain" description="GH3 C-terminal" evidence="5">
    <location>
        <begin position="480"/>
        <end position="594"/>
    </location>
</feature>
<keyword evidence="3" id="KW-0732">Signal</keyword>
<gene>
    <name evidence="6" type="ORF">E1A91_A13G061400v1</name>
</gene>
<evidence type="ECO:0000259" key="4">
    <source>
        <dbReference type="Pfam" id="PF23571"/>
    </source>
</evidence>
<dbReference type="Proteomes" id="UP000323597">
    <property type="component" value="Chromosome A13"/>
</dbReference>
<dbReference type="InterPro" id="IPR055377">
    <property type="entry name" value="GH3_M"/>
</dbReference>
<evidence type="ECO:0000256" key="1">
    <source>
        <dbReference type="ARBA" id="ARBA00008068"/>
    </source>
</evidence>
<dbReference type="InterPro" id="IPR004993">
    <property type="entry name" value="GH3"/>
</dbReference>
<evidence type="ECO:0000313" key="7">
    <source>
        <dbReference type="Proteomes" id="UP000323597"/>
    </source>
</evidence>
<evidence type="ECO:0000256" key="3">
    <source>
        <dbReference type="SAM" id="SignalP"/>
    </source>
</evidence>
<reference evidence="6 7" key="1">
    <citation type="submission" date="2019-07" db="EMBL/GenBank/DDBJ databases">
        <title>WGS assembly of Gossypium mustelinum.</title>
        <authorList>
            <person name="Chen Z.J."/>
            <person name="Sreedasyam A."/>
            <person name="Ando A."/>
            <person name="Song Q."/>
            <person name="De L."/>
            <person name="Hulse-Kemp A."/>
            <person name="Ding M."/>
            <person name="Ye W."/>
            <person name="Kirkbride R."/>
            <person name="Jenkins J."/>
            <person name="Plott C."/>
            <person name="Lovell J."/>
            <person name="Lin Y.-M."/>
            <person name="Vaughn R."/>
            <person name="Liu B."/>
            <person name="Li W."/>
            <person name="Simpson S."/>
            <person name="Scheffler B."/>
            <person name="Saski C."/>
            <person name="Grover C."/>
            <person name="Hu G."/>
            <person name="Conover J."/>
            <person name="Carlson J."/>
            <person name="Shu S."/>
            <person name="Boston L."/>
            <person name="Williams M."/>
            <person name="Peterson D."/>
            <person name="Mcgee K."/>
            <person name="Jones D."/>
            <person name="Wendel J."/>
            <person name="Stelly D."/>
            <person name="Grimwood J."/>
            <person name="Schmutz J."/>
        </authorList>
    </citation>
    <scope>NUCLEOTIDE SEQUENCE [LARGE SCALE GENOMIC DNA]</scope>
    <source>
        <strain evidence="6">1408120.09</strain>
    </source>
</reference>
<dbReference type="GO" id="GO:0016881">
    <property type="term" value="F:acid-amino acid ligase activity"/>
    <property type="evidence" value="ECO:0007669"/>
    <property type="project" value="TreeGrafter"/>
</dbReference>
<dbReference type="InterPro" id="IPR055378">
    <property type="entry name" value="GH3_C"/>
</dbReference>
<keyword evidence="7" id="KW-1185">Reference proteome</keyword>
<evidence type="ECO:0000259" key="5">
    <source>
        <dbReference type="Pfam" id="PF23572"/>
    </source>
</evidence>
<organism evidence="6 7">
    <name type="scientific">Gossypium mustelinum</name>
    <name type="common">Cotton</name>
    <name type="synonym">Gossypium caicoense</name>
    <dbReference type="NCBI Taxonomy" id="34275"/>
    <lineage>
        <taxon>Eukaryota</taxon>
        <taxon>Viridiplantae</taxon>
        <taxon>Streptophyta</taxon>
        <taxon>Embryophyta</taxon>
        <taxon>Tracheophyta</taxon>
        <taxon>Spermatophyta</taxon>
        <taxon>Magnoliopsida</taxon>
        <taxon>eudicotyledons</taxon>
        <taxon>Gunneridae</taxon>
        <taxon>Pentapetalae</taxon>
        <taxon>rosids</taxon>
        <taxon>malvids</taxon>
        <taxon>Malvales</taxon>
        <taxon>Malvaceae</taxon>
        <taxon>Malvoideae</taxon>
        <taxon>Gossypium</taxon>
    </lineage>
</organism>
<sequence>MLLRSLQAPLLLLQRLMEAAQVVTSNGNADGDYQYEIISWFDSVSKNAAMVQTETLGQILHLNYGVEYLKKWFGDMKIQDMDACALESLYASLVPLASHADFEPFIQRIADGDTAPILTQQPITTLSLSSGTTEGRQKLLPFTRHSSQTTLHIYRLAAAYRSRVYPIREGGRILEFIYSSKQLKTKGGLTAGTATTHYYASEEFNIKQEKTKSFTCSPQEVIFGVAYKQSTYCHLLLGLLFWDEVELIASTFAYSIVQAFATFEEQWEEICSDIKDGTLSSRITLPRMRKAVLDIISPSPCLASQIEAICRDSKASNWYGIVPRLWPNAKYVYSIMTGSMQPYLKKLKHYAASLPLVSADYGSTEGWIGVNLDPCLPPEDVNFAVIPTFSYFEFIPLNKKKQDLTSGTVGYIEDEPVPLSQVKIGQEYELVLTTFTGLYRYRLGDVVEVAGFHNGTPKLNFIFRRELILTVNIDKNTENDLQLAVERGSEVLNKYGGELVDFTSHAEVMHQPGHYMIYWEIKGEVEERVLGECCGVMDASFVDHGYVVSRRTSSIGPLELCIVETGTFNKVLDYFIGNGAALGQFKTPRCTNNHILLRILNLCTIKRFHSTAYN</sequence>
<proteinExistence type="inferred from homology"/>
<dbReference type="Pfam" id="PF03321">
    <property type="entry name" value="GH3"/>
    <property type="match status" value="1"/>
</dbReference>
<dbReference type="GO" id="GO:0005737">
    <property type="term" value="C:cytoplasm"/>
    <property type="evidence" value="ECO:0007669"/>
    <property type="project" value="TreeGrafter"/>
</dbReference>
<protein>
    <recommendedName>
        <fullName evidence="8">GH3 auxin-responsive promoter</fullName>
    </recommendedName>
</protein>
<keyword evidence="2" id="KW-0436">Ligase</keyword>
<name>A0A5D2WF72_GOSMU</name>
<evidence type="ECO:0000256" key="2">
    <source>
        <dbReference type="ARBA" id="ARBA00022598"/>
    </source>
</evidence>
<dbReference type="AlphaFoldDB" id="A0A5D2WF72"/>
<feature type="chain" id="PRO_5022865832" description="GH3 auxin-responsive promoter" evidence="3">
    <location>
        <begin position="20"/>
        <end position="614"/>
    </location>
</feature>